<dbReference type="PRINTS" id="PR00344">
    <property type="entry name" value="BCTRLSENSOR"/>
</dbReference>
<dbReference type="Pfam" id="PF00672">
    <property type="entry name" value="HAMP"/>
    <property type="match status" value="1"/>
</dbReference>
<dbReference type="Gene3D" id="1.10.287.130">
    <property type="match status" value="1"/>
</dbReference>
<feature type="region of interest" description="Disordered" evidence="10">
    <location>
        <begin position="94"/>
        <end position="145"/>
    </location>
</feature>
<dbReference type="InterPro" id="IPR003660">
    <property type="entry name" value="HAMP_dom"/>
</dbReference>
<name>E7RYG9_9BURK</name>
<gene>
    <name evidence="14" type="ORF">HMPREF0551_1733</name>
</gene>
<dbReference type="Gene3D" id="3.30.565.10">
    <property type="entry name" value="Histidine kinase-like ATPase, C-terminal domain"/>
    <property type="match status" value="1"/>
</dbReference>
<feature type="domain" description="HAMP" evidence="13">
    <location>
        <begin position="200"/>
        <end position="252"/>
    </location>
</feature>
<dbReference type="EC" id="2.7.13.3" evidence="3"/>
<evidence type="ECO:0000256" key="1">
    <source>
        <dbReference type="ARBA" id="ARBA00000085"/>
    </source>
</evidence>
<feature type="domain" description="Histidine kinase" evidence="12">
    <location>
        <begin position="267"/>
        <end position="526"/>
    </location>
</feature>
<feature type="transmembrane region" description="Helical" evidence="11">
    <location>
        <begin position="176"/>
        <end position="196"/>
    </location>
</feature>
<dbReference type="CDD" id="cd00075">
    <property type="entry name" value="HATPase"/>
    <property type="match status" value="1"/>
</dbReference>
<dbReference type="AlphaFoldDB" id="E7RYG9"/>
<dbReference type="CDD" id="cd06225">
    <property type="entry name" value="HAMP"/>
    <property type="match status" value="1"/>
</dbReference>
<dbReference type="HOGENOM" id="CLU_000445_89_27_4"/>
<keyword evidence="6" id="KW-0808">Transferase</keyword>
<feature type="compositionally biased region" description="Pro residues" evidence="10">
    <location>
        <begin position="111"/>
        <end position="123"/>
    </location>
</feature>
<keyword evidence="11" id="KW-0472">Membrane</keyword>
<keyword evidence="7" id="KW-0547">Nucleotide-binding</keyword>
<dbReference type="STRING" id="887898.HMPREF0551_1733"/>
<evidence type="ECO:0000313" key="15">
    <source>
        <dbReference type="Proteomes" id="UP000011021"/>
    </source>
</evidence>
<evidence type="ECO:0000256" key="11">
    <source>
        <dbReference type="SAM" id="Phobius"/>
    </source>
</evidence>
<dbReference type="PROSITE" id="PS50109">
    <property type="entry name" value="HIS_KIN"/>
    <property type="match status" value="1"/>
</dbReference>
<dbReference type="Gene3D" id="6.10.340.10">
    <property type="match status" value="1"/>
</dbReference>
<keyword evidence="5" id="KW-0597">Phosphoprotein</keyword>
<feature type="compositionally biased region" description="Basic and acidic residues" evidence="10">
    <location>
        <begin position="94"/>
        <end position="104"/>
    </location>
</feature>
<dbReference type="InterPro" id="IPR036890">
    <property type="entry name" value="HATPase_C_sf"/>
</dbReference>
<dbReference type="eggNOG" id="COG2205">
    <property type="taxonomic scope" value="Bacteria"/>
</dbReference>
<feature type="region of interest" description="Disordered" evidence="10">
    <location>
        <begin position="502"/>
        <end position="532"/>
    </location>
</feature>
<evidence type="ECO:0000256" key="10">
    <source>
        <dbReference type="SAM" id="MobiDB-lite"/>
    </source>
</evidence>
<dbReference type="SUPFAM" id="SSF158472">
    <property type="entry name" value="HAMP domain-like"/>
    <property type="match status" value="1"/>
</dbReference>
<dbReference type="GO" id="GO:0005524">
    <property type="term" value="F:ATP binding"/>
    <property type="evidence" value="ECO:0007669"/>
    <property type="project" value="UniProtKB-KW"/>
</dbReference>
<dbReference type="GO" id="GO:0000155">
    <property type="term" value="F:phosphorelay sensor kinase activity"/>
    <property type="evidence" value="ECO:0007669"/>
    <property type="project" value="InterPro"/>
</dbReference>
<evidence type="ECO:0000256" key="9">
    <source>
        <dbReference type="ARBA" id="ARBA00022840"/>
    </source>
</evidence>
<evidence type="ECO:0000313" key="14">
    <source>
        <dbReference type="EMBL" id="EFV94573.1"/>
    </source>
</evidence>
<dbReference type="Pfam" id="PF00512">
    <property type="entry name" value="HisKA"/>
    <property type="match status" value="1"/>
</dbReference>
<keyword evidence="15" id="KW-1185">Reference proteome</keyword>
<dbReference type="InterPro" id="IPR050980">
    <property type="entry name" value="2C_sensor_his_kinase"/>
</dbReference>
<keyword evidence="9" id="KW-0067">ATP-binding</keyword>
<dbReference type="PROSITE" id="PS50885">
    <property type="entry name" value="HAMP"/>
    <property type="match status" value="1"/>
</dbReference>
<sequence length="532" mass="58295">MRRLSLTIFLSLLASLLLMAAAVAFFWQWRLDNRTEAQENRFTEALAAEVIPAATEGVERLQQALWHWQRRLRIDLQVIDAQGRVLAAAGRPFRADDAGARQEEQPGLEEMPPPPGLDAPLPPGEALHARRPQGRHGQARDGEGPRRAMVAVIHRVALPDDRTLLIRTWRPAPPQLPISAPLALALLFVAVGLAAWPVSRRITRRLEALQRSVDAQAAGDLRVRAEVSGQDEVAALAHSFNHAAERIEALVNRQEALLSTQRRLLANASHELRSPLARIRMAIELMLENPADLTHHTDEVRQNIRELDALVEEILLASRLDTLSLDELRREPVDLTQLVAEEAARTGAVWMDETPSDVNRDDGSESGAAHTTVAGDARLLRRLLRNLLENARRYQPEGDEPVLLCLSREPGPVAVGSTEADTEPGHTGVSHAGVNHSGAGKGGQAGEATDWLRIEVLDRGPGVPEAARERIFEAFYRVDGHSEQAGNVGLGLSLVRQIARRHGGDAHHEPREGGGSRFVVRLPASPARPAML</sequence>
<keyword evidence="4" id="KW-1003">Cell membrane</keyword>
<evidence type="ECO:0000256" key="6">
    <source>
        <dbReference type="ARBA" id="ARBA00022679"/>
    </source>
</evidence>
<dbReference type="SMART" id="SM00387">
    <property type="entry name" value="HATPase_c"/>
    <property type="match status" value="1"/>
</dbReference>
<accession>E7RYG9</accession>
<protein>
    <recommendedName>
        <fullName evidence="3">histidine kinase</fullName>
        <ecNumber evidence="3">2.7.13.3</ecNumber>
    </recommendedName>
</protein>
<dbReference type="Proteomes" id="UP000011021">
    <property type="component" value="Unassembled WGS sequence"/>
</dbReference>
<dbReference type="RefSeq" id="WP_005674064.1">
    <property type="nucleotide sequence ID" value="NZ_CP146288.1"/>
</dbReference>
<comment type="caution">
    <text evidence="14">The sequence shown here is derived from an EMBL/GenBank/DDBJ whole genome shotgun (WGS) entry which is preliminary data.</text>
</comment>
<dbReference type="InterPro" id="IPR036097">
    <property type="entry name" value="HisK_dim/P_sf"/>
</dbReference>
<dbReference type="InterPro" id="IPR003661">
    <property type="entry name" value="HisK_dim/P_dom"/>
</dbReference>
<dbReference type="SMART" id="SM00304">
    <property type="entry name" value="HAMP"/>
    <property type="match status" value="1"/>
</dbReference>
<dbReference type="Pfam" id="PF02518">
    <property type="entry name" value="HATPase_c"/>
    <property type="match status" value="1"/>
</dbReference>
<reference evidence="14 15" key="1">
    <citation type="submission" date="2010-12" db="EMBL/GenBank/DDBJ databases">
        <authorList>
            <person name="Muzny D."/>
            <person name="Qin X."/>
            <person name="Deng J."/>
            <person name="Jiang H."/>
            <person name="Liu Y."/>
            <person name="Qu J."/>
            <person name="Song X.-Z."/>
            <person name="Zhang L."/>
            <person name="Thornton R."/>
            <person name="Coyle M."/>
            <person name="Francisco L."/>
            <person name="Jackson L."/>
            <person name="Javaid M."/>
            <person name="Korchina V."/>
            <person name="Kovar C."/>
            <person name="Mata R."/>
            <person name="Mathew T."/>
            <person name="Ngo R."/>
            <person name="Nguyen L."/>
            <person name="Nguyen N."/>
            <person name="Okwuonu G."/>
            <person name="Ongeri F."/>
            <person name="Pham C."/>
            <person name="Simmons D."/>
            <person name="Wilczek-Boney K."/>
            <person name="Hale W."/>
            <person name="Jakkamsetti A."/>
            <person name="Pham P."/>
            <person name="Ruth R."/>
            <person name="San Lucas F."/>
            <person name="Warren J."/>
            <person name="Zhang J."/>
            <person name="Zhao Z."/>
            <person name="Zhou C."/>
            <person name="Zhu D."/>
            <person name="Lee S."/>
            <person name="Bess C."/>
            <person name="Blankenburg K."/>
            <person name="Forbes L."/>
            <person name="Fu Q."/>
            <person name="Gubbala S."/>
            <person name="Hirani K."/>
            <person name="Jayaseelan J.C."/>
            <person name="Lara F."/>
            <person name="Munidasa M."/>
            <person name="Palculict T."/>
            <person name="Patil S."/>
            <person name="Pu L.-L."/>
            <person name="Saada N."/>
            <person name="Tang L."/>
            <person name="Weissenberger G."/>
            <person name="Zhu Y."/>
            <person name="Hemphill L."/>
            <person name="Shang Y."/>
            <person name="Youmans B."/>
            <person name="Ayvaz T."/>
            <person name="Ross M."/>
            <person name="Santibanez J."/>
            <person name="Aqrawi P."/>
            <person name="Gross S."/>
            <person name="Joshi V."/>
            <person name="Fowler G."/>
            <person name="Nazareth L."/>
            <person name="Reid J."/>
            <person name="Worley K."/>
            <person name="Petrosino J."/>
            <person name="Highlander S."/>
            <person name="Gibbs R."/>
        </authorList>
    </citation>
    <scope>NUCLEOTIDE SEQUENCE [LARGE SCALE GENOMIC DNA]</scope>
    <source>
        <strain evidence="14 15">ATCC 51599</strain>
    </source>
</reference>
<evidence type="ECO:0000256" key="4">
    <source>
        <dbReference type="ARBA" id="ARBA00022475"/>
    </source>
</evidence>
<keyword evidence="11" id="KW-1133">Transmembrane helix</keyword>
<proteinExistence type="predicted"/>
<keyword evidence="8 14" id="KW-0418">Kinase</keyword>
<comment type="subcellular location">
    <subcellularLocation>
        <location evidence="2">Cell membrane</location>
        <topology evidence="2">Multi-pass membrane protein</topology>
    </subcellularLocation>
</comment>
<evidence type="ECO:0000259" key="12">
    <source>
        <dbReference type="PROSITE" id="PS50109"/>
    </source>
</evidence>
<dbReference type="SUPFAM" id="SSF55874">
    <property type="entry name" value="ATPase domain of HSP90 chaperone/DNA topoisomerase II/histidine kinase"/>
    <property type="match status" value="1"/>
</dbReference>
<evidence type="ECO:0000256" key="5">
    <source>
        <dbReference type="ARBA" id="ARBA00022553"/>
    </source>
</evidence>
<evidence type="ECO:0000256" key="3">
    <source>
        <dbReference type="ARBA" id="ARBA00012438"/>
    </source>
</evidence>
<dbReference type="InterPro" id="IPR004358">
    <property type="entry name" value="Sig_transdc_His_kin-like_C"/>
</dbReference>
<dbReference type="SUPFAM" id="SSF47384">
    <property type="entry name" value="Homodimeric domain of signal transducing histidine kinase"/>
    <property type="match status" value="1"/>
</dbReference>
<dbReference type="GO" id="GO:0005886">
    <property type="term" value="C:plasma membrane"/>
    <property type="evidence" value="ECO:0007669"/>
    <property type="project" value="UniProtKB-SubCell"/>
</dbReference>
<dbReference type="EMBL" id="AEQP01000016">
    <property type="protein sequence ID" value="EFV94573.1"/>
    <property type="molecule type" value="Genomic_DNA"/>
</dbReference>
<comment type="catalytic activity">
    <reaction evidence="1">
        <text>ATP + protein L-histidine = ADP + protein N-phospho-L-histidine.</text>
        <dbReference type="EC" id="2.7.13.3"/>
    </reaction>
</comment>
<evidence type="ECO:0000256" key="2">
    <source>
        <dbReference type="ARBA" id="ARBA00004651"/>
    </source>
</evidence>
<feature type="compositionally biased region" description="Basic and acidic residues" evidence="10">
    <location>
        <begin position="502"/>
        <end position="514"/>
    </location>
</feature>
<dbReference type="InterPro" id="IPR003594">
    <property type="entry name" value="HATPase_dom"/>
</dbReference>
<dbReference type="CDD" id="cd00082">
    <property type="entry name" value="HisKA"/>
    <property type="match status" value="1"/>
</dbReference>
<evidence type="ECO:0000256" key="7">
    <source>
        <dbReference type="ARBA" id="ARBA00022741"/>
    </source>
</evidence>
<dbReference type="PANTHER" id="PTHR44936">
    <property type="entry name" value="SENSOR PROTEIN CREC"/>
    <property type="match status" value="1"/>
</dbReference>
<dbReference type="PANTHER" id="PTHR44936:SF10">
    <property type="entry name" value="SENSOR PROTEIN RSTB"/>
    <property type="match status" value="1"/>
</dbReference>
<dbReference type="InterPro" id="IPR005467">
    <property type="entry name" value="His_kinase_dom"/>
</dbReference>
<keyword evidence="11" id="KW-0812">Transmembrane</keyword>
<evidence type="ECO:0000259" key="13">
    <source>
        <dbReference type="PROSITE" id="PS50885"/>
    </source>
</evidence>
<organism evidence="14 15">
    <name type="scientific">Lautropia mirabilis ATCC 51599</name>
    <dbReference type="NCBI Taxonomy" id="887898"/>
    <lineage>
        <taxon>Bacteria</taxon>
        <taxon>Pseudomonadati</taxon>
        <taxon>Pseudomonadota</taxon>
        <taxon>Betaproteobacteria</taxon>
        <taxon>Burkholderiales</taxon>
        <taxon>Burkholderiaceae</taxon>
        <taxon>Lautropia</taxon>
    </lineage>
</organism>
<evidence type="ECO:0000256" key="8">
    <source>
        <dbReference type="ARBA" id="ARBA00022777"/>
    </source>
</evidence>
<dbReference type="SMART" id="SM00388">
    <property type="entry name" value="HisKA"/>
    <property type="match status" value="1"/>
</dbReference>